<protein>
    <submittedName>
        <fullName evidence="1">Uncharacterized protein</fullName>
    </submittedName>
</protein>
<organism evidence="1 2">
    <name type="scientific">Spirosoma utsteinense</name>
    <dbReference type="NCBI Taxonomy" id="2585773"/>
    <lineage>
        <taxon>Bacteria</taxon>
        <taxon>Pseudomonadati</taxon>
        <taxon>Bacteroidota</taxon>
        <taxon>Cytophagia</taxon>
        <taxon>Cytophagales</taxon>
        <taxon>Cytophagaceae</taxon>
        <taxon>Spirosoma</taxon>
    </lineage>
</organism>
<name>A0ABR6WD66_9BACT</name>
<proteinExistence type="predicted"/>
<dbReference type="Proteomes" id="UP000700732">
    <property type="component" value="Unassembled WGS sequence"/>
</dbReference>
<dbReference type="EMBL" id="VFIA01000040">
    <property type="protein sequence ID" value="MBC3794239.1"/>
    <property type="molecule type" value="Genomic_DNA"/>
</dbReference>
<sequence>MIELRWPVSRRRAVLVRDHWTDSKILDTHYKTKILR</sequence>
<accession>A0ABR6WD66</accession>
<gene>
    <name evidence="1" type="ORF">FH603_4766</name>
</gene>
<reference evidence="1 2" key="1">
    <citation type="submission" date="2019-06" db="EMBL/GenBank/DDBJ databases">
        <title>Spirosoma utsteinense sp. nov. isolated from Antarctic ice-free soils.</title>
        <authorList>
            <person name="Tahon G."/>
        </authorList>
    </citation>
    <scope>NUCLEOTIDE SEQUENCE [LARGE SCALE GENOMIC DNA]</scope>
    <source>
        <strain evidence="1 2">LMG 31447</strain>
    </source>
</reference>
<comment type="caution">
    <text evidence="1">The sequence shown here is derived from an EMBL/GenBank/DDBJ whole genome shotgun (WGS) entry which is preliminary data.</text>
</comment>
<evidence type="ECO:0000313" key="1">
    <source>
        <dbReference type="EMBL" id="MBC3794239.1"/>
    </source>
</evidence>
<evidence type="ECO:0000313" key="2">
    <source>
        <dbReference type="Proteomes" id="UP000700732"/>
    </source>
</evidence>
<keyword evidence="2" id="KW-1185">Reference proteome</keyword>